<evidence type="ECO:0000313" key="4">
    <source>
        <dbReference type="Proteomes" id="UP000275078"/>
    </source>
</evidence>
<proteinExistence type="predicted"/>
<dbReference type="Gene3D" id="3.30.710.10">
    <property type="entry name" value="Potassium Channel Kv1.1, Chain A"/>
    <property type="match status" value="1"/>
</dbReference>
<reference evidence="3 4" key="1">
    <citation type="journal article" date="2018" name="Nat. Ecol. Evol.">
        <title>Pezizomycetes genomes reveal the molecular basis of ectomycorrhizal truffle lifestyle.</title>
        <authorList>
            <person name="Murat C."/>
            <person name="Payen T."/>
            <person name="Noel B."/>
            <person name="Kuo A."/>
            <person name="Morin E."/>
            <person name="Chen J."/>
            <person name="Kohler A."/>
            <person name="Krizsan K."/>
            <person name="Balestrini R."/>
            <person name="Da Silva C."/>
            <person name="Montanini B."/>
            <person name="Hainaut M."/>
            <person name="Levati E."/>
            <person name="Barry K.W."/>
            <person name="Belfiori B."/>
            <person name="Cichocki N."/>
            <person name="Clum A."/>
            <person name="Dockter R.B."/>
            <person name="Fauchery L."/>
            <person name="Guy J."/>
            <person name="Iotti M."/>
            <person name="Le Tacon F."/>
            <person name="Lindquist E.A."/>
            <person name="Lipzen A."/>
            <person name="Malagnac F."/>
            <person name="Mello A."/>
            <person name="Molinier V."/>
            <person name="Miyauchi S."/>
            <person name="Poulain J."/>
            <person name="Riccioni C."/>
            <person name="Rubini A."/>
            <person name="Sitrit Y."/>
            <person name="Splivallo R."/>
            <person name="Traeger S."/>
            <person name="Wang M."/>
            <person name="Zifcakova L."/>
            <person name="Wipf D."/>
            <person name="Zambonelli A."/>
            <person name="Paolocci F."/>
            <person name="Nowrousian M."/>
            <person name="Ottonello S."/>
            <person name="Baldrian P."/>
            <person name="Spatafora J.W."/>
            <person name="Henrissat B."/>
            <person name="Nagy L.G."/>
            <person name="Aury J.M."/>
            <person name="Wincker P."/>
            <person name="Grigoriev I.V."/>
            <person name="Bonfante P."/>
            <person name="Martin F.M."/>
        </authorList>
    </citation>
    <scope>NUCLEOTIDE SEQUENCE [LARGE SCALE GENOMIC DNA]</scope>
    <source>
        <strain evidence="3 4">RN42</strain>
    </source>
</reference>
<keyword evidence="4" id="KW-1185">Reference proteome</keyword>
<dbReference type="PROSITE" id="PS50097">
    <property type="entry name" value="BTB"/>
    <property type="match status" value="1"/>
</dbReference>
<dbReference type="PANTHER" id="PTHR47843">
    <property type="entry name" value="BTB DOMAIN-CONTAINING PROTEIN-RELATED"/>
    <property type="match status" value="1"/>
</dbReference>
<dbReference type="STRING" id="1160509.A0A3N4HSA2"/>
<feature type="domain" description="BTB" evidence="2">
    <location>
        <begin position="46"/>
        <end position="105"/>
    </location>
</feature>
<evidence type="ECO:0000313" key="3">
    <source>
        <dbReference type="EMBL" id="RPA76723.1"/>
    </source>
</evidence>
<evidence type="ECO:0000256" key="1">
    <source>
        <dbReference type="SAM" id="MobiDB-lite"/>
    </source>
</evidence>
<dbReference type="CDD" id="cd18186">
    <property type="entry name" value="BTB_POZ_ZBTB_KLHL-like"/>
    <property type="match status" value="1"/>
</dbReference>
<dbReference type="InterPro" id="IPR011333">
    <property type="entry name" value="SKP1/BTB/POZ_sf"/>
</dbReference>
<dbReference type="PANTHER" id="PTHR47843:SF5">
    <property type="entry name" value="BTB_POZ DOMAIN PROTEIN"/>
    <property type="match status" value="1"/>
</dbReference>
<dbReference type="Pfam" id="PF00651">
    <property type="entry name" value="BTB"/>
    <property type="match status" value="1"/>
</dbReference>
<name>A0A3N4HSA2_ASCIM</name>
<dbReference type="AlphaFoldDB" id="A0A3N4HSA2"/>
<accession>A0A3N4HSA2</accession>
<evidence type="ECO:0000259" key="2">
    <source>
        <dbReference type="PROSITE" id="PS50097"/>
    </source>
</evidence>
<organism evidence="3 4">
    <name type="scientific">Ascobolus immersus RN42</name>
    <dbReference type="NCBI Taxonomy" id="1160509"/>
    <lineage>
        <taxon>Eukaryota</taxon>
        <taxon>Fungi</taxon>
        <taxon>Dikarya</taxon>
        <taxon>Ascomycota</taxon>
        <taxon>Pezizomycotina</taxon>
        <taxon>Pezizomycetes</taxon>
        <taxon>Pezizales</taxon>
        <taxon>Ascobolaceae</taxon>
        <taxon>Ascobolus</taxon>
    </lineage>
</organism>
<sequence length="382" mass="43700">MTNGLNPTAPTFDLTLSSSQRPPSRQPLPDSKTQATLNLLRTGKWSDLTLKCGDKVFKVHKNIVCSQSEFFEACVESGMKESEEEVIQLVDDLPGDVRRMLEFLYGESYWEHPEAEEGCGKTSEGLYRGYKEEKLAAKAEGGAQEHNSELGDSDPVLVNARMFVLADKYGIPTLRKEVLRKMKLFIDVAVDFKQTRERDEEGAPASGFEEVGKNVMVQWKRLLNAIEYLSGRTSDNECIDMLMEHVVPQIPEMRKKGALEVEYLEDMNRRCTENPDLAAALFPKTTAAWAERERQSVGSLKAIYRMEEEFTAQVEDLVMHTRQLLLDPKKIADLRCPRCPSDQKQILLPILENNSGTWWFPQVRWRCFTCDYEDNNEVQLRM</sequence>
<dbReference type="SUPFAM" id="SSF54695">
    <property type="entry name" value="POZ domain"/>
    <property type="match status" value="1"/>
</dbReference>
<dbReference type="OrthoDB" id="6359816at2759"/>
<dbReference type="SMART" id="SM00225">
    <property type="entry name" value="BTB"/>
    <property type="match status" value="1"/>
</dbReference>
<dbReference type="EMBL" id="ML119739">
    <property type="protein sequence ID" value="RPA76723.1"/>
    <property type="molecule type" value="Genomic_DNA"/>
</dbReference>
<dbReference type="Proteomes" id="UP000275078">
    <property type="component" value="Unassembled WGS sequence"/>
</dbReference>
<dbReference type="InterPro" id="IPR000210">
    <property type="entry name" value="BTB/POZ_dom"/>
</dbReference>
<feature type="compositionally biased region" description="Low complexity" evidence="1">
    <location>
        <begin position="16"/>
        <end position="29"/>
    </location>
</feature>
<gene>
    <name evidence="3" type="ORF">BJ508DRAFT_330871</name>
</gene>
<protein>
    <recommendedName>
        <fullName evidence="2">BTB domain-containing protein</fullName>
    </recommendedName>
</protein>
<feature type="region of interest" description="Disordered" evidence="1">
    <location>
        <begin position="1"/>
        <end position="31"/>
    </location>
</feature>